<dbReference type="InterPro" id="IPR013815">
    <property type="entry name" value="ATP_grasp_subdomain_1"/>
</dbReference>
<dbReference type="PROSITE" id="PS50975">
    <property type="entry name" value="ATP_GRASP"/>
    <property type="match status" value="1"/>
</dbReference>
<organism evidence="9 10">
    <name type="scientific">Rufibacter radiotolerans</name>
    <dbReference type="NCBI Taxonomy" id="1379910"/>
    <lineage>
        <taxon>Bacteria</taxon>
        <taxon>Pseudomonadati</taxon>
        <taxon>Bacteroidota</taxon>
        <taxon>Cytophagia</taxon>
        <taxon>Cytophagales</taxon>
        <taxon>Hymenobacteraceae</taxon>
        <taxon>Rufibacter</taxon>
    </lineage>
</organism>
<dbReference type="FunFam" id="3.30.470.20:FF:000037">
    <property type="entry name" value="Phosphoribosylaminoimidazole carboxylase, chloroplastic"/>
    <property type="match status" value="1"/>
</dbReference>
<dbReference type="STRING" id="1379910.TH63_03200"/>
<keyword evidence="6 7" id="KW-0436">Ligase</keyword>
<name>A0A0H4VHQ0_9BACT</name>
<evidence type="ECO:0000256" key="7">
    <source>
        <dbReference type="RuleBase" id="RU361200"/>
    </source>
</evidence>
<keyword evidence="1 6" id="KW-0547">Nucleotide-binding</keyword>
<dbReference type="InterPro" id="IPR054350">
    <property type="entry name" value="PurT/PurK_preATP-grasp"/>
</dbReference>
<keyword evidence="10" id="KW-1185">Reference proteome</keyword>
<feature type="binding site" evidence="6">
    <location>
        <begin position="259"/>
        <end position="260"/>
    </location>
    <ligand>
        <name>ATP</name>
        <dbReference type="ChEBI" id="CHEBI:30616"/>
    </ligand>
</feature>
<feature type="binding site" evidence="6">
    <location>
        <position position="180"/>
    </location>
    <ligand>
        <name>ATP</name>
        <dbReference type="ChEBI" id="CHEBI:30616"/>
    </ligand>
</feature>
<dbReference type="Gene3D" id="3.30.1490.20">
    <property type="entry name" value="ATP-grasp fold, A domain"/>
    <property type="match status" value="1"/>
</dbReference>
<evidence type="ECO:0000256" key="3">
    <source>
        <dbReference type="ARBA" id="ARBA00022793"/>
    </source>
</evidence>
<feature type="domain" description="ATP-grasp" evidence="8">
    <location>
        <begin position="107"/>
        <end position="289"/>
    </location>
</feature>
<dbReference type="UniPathway" id="UPA00074">
    <property type="reaction ID" value="UER00942"/>
</dbReference>
<reference evidence="9 10" key="1">
    <citation type="submission" date="2015-01" db="EMBL/GenBank/DDBJ databases">
        <title>Rufibacter sp./DG31D/ whole genome sequencing.</title>
        <authorList>
            <person name="Kim M.K."/>
            <person name="Srinivasan S."/>
            <person name="Lee J.-J."/>
        </authorList>
    </citation>
    <scope>NUCLEOTIDE SEQUENCE [LARGE SCALE GENOMIC DNA]</scope>
    <source>
        <strain evidence="9 10">DG31D</strain>
    </source>
</reference>
<dbReference type="PANTHER" id="PTHR11609:SF5">
    <property type="entry name" value="PHOSPHORIBOSYLAMINOIMIDAZOLE CARBOXYLASE"/>
    <property type="match status" value="1"/>
</dbReference>
<dbReference type="AlphaFoldDB" id="A0A0H4VHQ0"/>
<comment type="function">
    <text evidence="6">Catalyzes the ATP-dependent conversion of 5-aminoimidazole ribonucleotide (AIR) and HCO(3)(-) to N5-carboxyaminoimidazole ribonucleotide (N5-CAIR).</text>
</comment>
<dbReference type="PANTHER" id="PTHR11609">
    <property type="entry name" value="PURINE BIOSYNTHESIS PROTEIN 6/7, PUR6/7"/>
    <property type="match status" value="1"/>
</dbReference>
<sequence length="375" mass="41901">MNNIRLGILGGGQLGRMLLQAGLDFNLYTLVLDPDEFAPCRHLCEEFVHGDFKDYDTVYAFGKRCNLLTIEIEHVNVDALFQLEKEGLAIYPKPASLQTIQDKGLQKEFFQKHAIPTAPFRLLQEAAELDAHQDFLPAFHKLRRGGYDGNGVRRLDSPADFGKAFQAPGVLEKLVDFELEISVICARNVQGEVKAYPVVEQVMHDEHNLVDYLLAPSQIAYKLQRMAIEIATHVTTTLDIVGLLAVEMFVTRDGQILVNEVAPRPHNSGHHTMKANATSQFEQHLRAILGLPLGDTEPHCPAILLNLLGEAGYSGEAVYEGLEETLREPGVHIHLYGKKFTRPFRKMGHLTVLAPTVEEVKTKAESVKNRLRIIA</sequence>
<evidence type="ECO:0000259" key="8">
    <source>
        <dbReference type="PROSITE" id="PS50975"/>
    </source>
</evidence>
<keyword evidence="3" id="KW-0210">Decarboxylase</keyword>
<dbReference type="Pfam" id="PF02222">
    <property type="entry name" value="ATP-grasp"/>
    <property type="match status" value="1"/>
</dbReference>
<dbReference type="Gene3D" id="3.40.50.20">
    <property type="match status" value="1"/>
</dbReference>
<dbReference type="SUPFAM" id="SSF52440">
    <property type="entry name" value="PreATP-grasp domain"/>
    <property type="match status" value="1"/>
</dbReference>
<dbReference type="PATRIC" id="fig|1379910.4.peg.688"/>
<dbReference type="InterPro" id="IPR011761">
    <property type="entry name" value="ATP-grasp"/>
</dbReference>
<dbReference type="InterPro" id="IPR003135">
    <property type="entry name" value="ATP-grasp_carboxylate-amine"/>
</dbReference>
<proteinExistence type="inferred from homology"/>
<comment type="similarity">
    <text evidence="6 7">Belongs to the PurK/PurT family.</text>
</comment>
<evidence type="ECO:0000256" key="4">
    <source>
        <dbReference type="ARBA" id="ARBA00022840"/>
    </source>
</evidence>
<comment type="pathway">
    <text evidence="6 7">Purine metabolism; IMP biosynthesis via de novo pathway; 5-amino-1-(5-phospho-D-ribosyl)imidazole-4-carboxylate from 5-amino-1-(5-phospho-D-ribosyl)imidazole (N5-CAIR route): step 1/2.</text>
</comment>
<accession>A0A0H4VHQ0</accession>
<gene>
    <name evidence="6 7" type="primary">purK</name>
    <name evidence="9" type="ORF">TH63_03200</name>
</gene>
<evidence type="ECO:0000313" key="10">
    <source>
        <dbReference type="Proteomes" id="UP000036458"/>
    </source>
</evidence>
<feature type="binding site" evidence="6">
    <location>
        <position position="141"/>
    </location>
    <ligand>
        <name>ATP</name>
        <dbReference type="ChEBI" id="CHEBI:30616"/>
    </ligand>
</feature>
<evidence type="ECO:0000256" key="2">
    <source>
        <dbReference type="ARBA" id="ARBA00022755"/>
    </source>
</evidence>
<dbReference type="KEGG" id="ruf:TH63_03200"/>
<dbReference type="SUPFAM" id="SSF51246">
    <property type="entry name" value="Rudiment single hybrid motif"/>
    <property type="match status" value="1"/>
</dbReference>
<dbReference type="GO" id="GO:0005524">
    <property type="term" value="F:ATP binding"/>
    <property type="evidence" value="ECO:0007669"/>
    <property type="project" value="UniProtKB-UniRule"/>
</dbReference>
<dbReference type="GO" id="GO:0046872">
    <property type="term" value="F:metal ion binding"/>
    <property type="evidence" value="ECO:0007669"/>
    <property type="project" value="InterPro"/>
</dbReference>
<evidence type="ECO:0000256" key="6">
    <source>
        <dbReference type="HAMAP-Rule" id="MF_01928"/>
    </source>
</evidence>
<dbReference type="Pfam" id="PF17769">
    <property type="entry name" value="PurK_C"/>
    <property type="match status" value="1"/>
</dbReference>
<dbReference type="HAMAP" id="MF_01928">
    <property type="entry name" value="PurK"/>
    <property type="match status" value="1"/>
</dbReference>
<keyword evidence="5" id="KW-0456">Lyase</keyword>
<dbReference type="GO" id="GO:0004638">
    <property type="term" value="F:phosphoribosylaminoimidazole carboxylase activity"/>
    <property type="evidence" value="ECO:0007669"/>
    <property type="project" value="InterPro"/>
</dbReference>
<dbReference type="NCBIfam" id="TIGR01161">
    <property type="entry name" value="purK"/>
    <property type="match status" value="1"/>
</dbReference>
<dbReference type="RefSeq" id="WP_048919660.1">
    <property type="nucleotide sequence ID" value="NZ_CP010777.1"/>
</dbReference>
<dbReference type="InterPro" id="IPR040686">
    <property type="entry name" value="PurK_C"/>
</dbReference>
<evidence type="ECO:0000256" key="1">
    <source>
        <dbReference type="ARBA" id="ARBA00022741"/>
    </source>
</evidence>
<keyword evidence="4 6" id="KW-0067">ATP-binding</keyword>
<dbReference type="InterPro" id="IPR011054">
    <property type="entry name" value="Rudment_hybrid_motif"/>
</dbReference>
<comment type="function">
    <text evidence="7">Catalyzes the ATP-dependent conversion of 5-aminoimidazole ribonucleotide (AIR) and HCO(3)- to N5-carboxyaminoimidazole ribonucleotide (N5-CAIR).</text>
</comment>
<dbReference type="InterPro" id="IPR005875">
    <property type="entry name" value="PurK"/>
</dbReference>
<comment type="catalytic activity">
    <reaction evidence="6 7">
        <text>5-amino-1-(5-phospho-beta-D-ribosyl)imidazole + hydrogencarbonate + ATP = 5-carboxyamino-1-(5-phospho-D-ribosyl)imidazole + ADP + phosphate + 2 H(+)</text>
        <dbReference type="Rhea" id="RHEA:19317"/>
        <dbReference type="ChEBI" id="CHEBI:15378"/>
        <dbReference type="ChEBI" id="CHEBI:17544"/>
        <dbReference type="ChEBI" id="CHEBI:30616"/>
        <dbReference type="ChEBI" id="CHEBI:43474"/>
        <dbReference type="ChEBI" id="CHEBI:58730"/>
        <dbReference type="ChEBI" id="CHEBI:137981"/>
        <dbReference type="ChEBI" id="CHEBI:456216"/>
        <dbReference type="EC" id="6.3.4.18"/>
    </reaction>
</comment>
<comment type="subunit">
    <text evidence="6 7">Homodimer.</text>
</comment>
<dbReference type="NCBIfam" id="NF004679">
    <property type="entry name" value="PRK06019.1-5"/>
    <property type="match status" value="1"/>
</dbReference>
<dbReference type="EMBL" id="CP010777">
    <property type="protein sequence ID" value="AKQ44853.1"/>
    <property type="molecule type" value="Genomic_DNA"/>
</dbReference>
<protein>
    <recommendedName>
        <fullName evidence="6 7">N5-carboxyaminoimidazole ribonucleotide synthase</fullName>
        <shortName evidence="6 7">N5-CAIR synthase</shortName>
        <ecNumber evidence="6 7">6.3.4.18</ecNumber>
    </recommendedName>
    <alternativeName>
        <fullName evidence="6 7">5-(carboxyamino)imidazole ribonucleotide synthetase</fullName>
    </alternativeName>
</protein>
<dbReference type="Proteomes" id="UP000036458">
    <property type="component" value="Chromosome"/>
</dbReference>
<dbReference type="Gene3D" id="3.30.470.20">
    <property type="entry name" value="ATP-grasp fold, B domain"/>
    <property type="match status" value="1"/>
</dbReference>
<keyword evidence="2 6" id="KW-0658">Purine biosynthesis</keyword>
<feature type="binding site" evidence="6">
    <location>
        <position position="103"/>
    </location>
    <ligand>
        <name>ATP</name>
        <dbReference type="ChEBI" id="CHEBI:30616"/>
    </ligand>
</feature>
<dbReference type="Pfam" id="PF22660">
    <property type="entry name" value="RS_preATP-grasp-like"/>
    <property type="match status" value="1"/>
</dbReference>
<dbReference type="EC" id="6.3.4.18" evidence="6 7"/>
<feature type="binding site" evidence="6">
    <location>
        <begin position="172"/>
        <end position="175"/>
    </location>
    <ligand>
        <name>ATP</name>
        <dbReference type="ChEBI" id="CHEBI:30616"/>
    </ligand>
</feature>
<dbReference type="InterPro" id="IPR016185">
    <property type="entry name" value="PreATP-grasp_dom_sf"/>
</dbReference>
<dbReference type="SUPFAM" id="SSF56059">
    <property type="entry name" value="Glutathione synthetase ATP-binding domain-like"/>
    <property type="match status" value="1"/>
</dbReference>
<dbReference type="GO" id="GO:0034028">
    <property type="term" value="F:5-(carboxyamino)imidazole ribonucleotide synthase activity"/>
    <property type="evidence" value="ECO:0007669"/>
    <property type="project" value="UniProtKB-UniRule"/>
</dbReference>
<evidence type="ECO:0000256" key="5">
    <source>
        <dbReference type="ARBA" id="ARBA00023239"/>
    </source>
</evidence>
<dbReference type="GO" id="GO:0006189">
    <property type="term" value="P:'de novo' IMP biosynthetic process"/>
    <property type="evidence" value="ECO:0007669"/>
    <property type="project" value="UniProtKB-UniRule"/>
</dbReference>
<dbReference type="OrthoDB" id="9804625at2"/>
<evidence type="ECO:0000313" key="9">
    <source>
        <dbReference type="EMBL" id="AKQ44853.1"/>
    </source>
</evidence>
<comment type="caution">
    <text evidence="6">Lacks conserved residue(s) required for the propagation of feature annotation.</text>
</comment>